<accession>A0ABR1TMX8</accession>
<gene>
    <name evidence="1" type="ORF">PG996_016092</name>
</gene>
<reference evidence="1 2" key="1">
    <citation type="submission" date="2023-01" db="EMBL/GenBank/DDBJ databases">
        <title>Analysis of 21 Apiospora genomes using comparative genomics revels a genus with tremendous synthesis potential of carbohydrate active enzymes and secondary metabolites.</title>
        <authorList>
            <person name="Sorensen T."/>
        </authorList>
    </citation>
    <scope>NUCLEOTIDE SEQUENCE [LARGE SCALE GENOMIC DNA]</scope>
    <source>
        <strain evidence="1 2">CBS 83171</strain>
    </source>
</reference>
<dbReference type="EMBL" id="JAQQWM010000009">
    <property type="protein sequence ID" value="KAK8048028.1"/>
    <property type="molecule type" value="Genomic_DNA"/>
</dbReference>
<evidence type="ECO:0000313" key="1">
    <source>
        <dbReference type="EMBL" id="KAK8048028.1"/>
    </source>
</evidence>
<protein>
    <submittedName>
        <fullName evidence="1">Uncharacterized protein</fullName>
    </submittedName>
</protein>
<comment type="caution">
    <text evidence="1">The sequence shown here is derived from an EMBL/GenBank/DDBJ whole genome shotgun (WGS) entry which is preliminary data.</text>
</comment>
<keyword evidence="2" id="KW-1185">Reference proteome</keyword>
<proteinExistence type="predicted"/>
<sequence length="84" mass="9675">MPDSEIREFEVLGAGEREMGRGYLYNDRRFITQLARTRMIPFLPNTPNAGVGEHTIILSIGDQDVVIQDKWHESRMNNQIRVSS</sequence>
<dbReference type="Proteomes" id="UP001446871">
    <property type="component" value="Unassembled WGS sequence"/>
</dbReference>
<name>A0ABR1TMX8_9PEZI</name>
<organism evidence="1 2">
    <name type="scientific">Apiospora saccharicola</name>
    <dbReference type="NCBI Taxonomy" id="335842"/>
    <lineage>
        <taxon>Eukaryota</taxon>
        <taxon>Fungi</taxon>
        <taxon>Dikarya</taxon>
        <taxon>Ascomycota</taxon>
        <taxon>Pezizomycotina</taxon>
        <taxon>Sordariomycetes</taxon>
        <taxon>Xylariomycetidae</taxon>
        <taxon>Amphisphaeriales</taxon>
        <taxon>Apiosporaceae</taxon>
        <taxon>Apiospora</taxon>
    </lineage>
</organism>
<evidence type="ECO:0000313" key="2">
    <source>
        <dbReference type="Proteomes" id="UP001446871"/>
    </source>
</evidence>